<organism evidence="1 2">
    <name type="scientific">Kribbella jiaozuonensis</name>
    <dbReference type="NCBI Taxonomy" id="2575441"/>
    <lineage>
        <taxon>Bacteria</taxon>
        <taxon>Bacillati</taxon>
        <taxon>Actinomycetota</taxon>
        <taxon>Actinomycetes</taxon>
        <taxon>Propionibacteriales</taxon>
        <taxon>Kribbellaceae</taxon>
        <taxon>Kribbella</taxon>
    </lineage>
</organism>
<accession>A0A4U3LKD6</accession>
<proteinExistence type="predicted"/>
<dbReference type="RefSeq" id="WP_137258412.1">
    <property type="nucleotide sequence ID" value="NZ_JBHSPQ010000005.1"/>
</dbReference>
<protein>
    <submittedName>
        <fullName evidence="1">Uncharacterized protein</fullName>
    </submittedName>
</protein>
<dbReference type="AlphaFoldDB" id="A0A4U3LKD6"/>
<dbReference type="Proteomes" id="UP000305836">
    <property type="component" value="Unassembled WGS sequence"/>
</dbReference>
<name>A0A4U3LKD6_9ACTN</name>
<dbReference type="OrthoDB" id="4236262at2"/>
<evidence type="ECO:0000313" key="1">
    <source>
        <dbReference type="EMBL" id="TKK75559.1"/>
    </source>
</evidence>
<evidence type="ECO:0000313" key="2">
    <source>
        <dbReference type="Proteomes" id="UP000305836"/>
    </source>
</evidence>
<reference evidence="1 2" key="1">
    <citation type="submission" date="2019-04" db="EMBL/GenBank/DDBJ databases">
        <title>Kribbella sp. NEAU-THZ 27 nov., a novel actinomycete isolated from soil.</title>
        <authorList>
            <person name="Duan L."/>
        </authorList>
    </citation>
    <scope>NUCLEOTIDE SEQUENCE [LARGE SCALE GENOMIC DNA]</scope>
    <source>
        <strain evidence="2">NEAU-THZ27</strain>
    </source>
</reference>
<sequence>MNPEPTLSGVEVTLFGPLAASVLRLLDQRYDNVTAVSAPSAGTVVTIADIDQAGERAVLNLLWDTGHQVRSVRRQSQ</sequence>
<comment type="caution">
    <text evidence="1">The sequence shown here is derived from an EMBL/GenBank/DDBJ whole genome shotgun (WGS) entry which is preliminary data.</text>
</comment>
<dbReference type="EMBL" id="SZPZ01000005">
    <property type="protein sequence ID" value="TKK75559.1"/>
    <property type="molecule type" value="Genomic_DNA"/>
</dbReference>
<keyword evidence="2" id="KW-1185">Reference proteome</keyword>
<gene>
    <name evidence="1" type="ORF">FDA38_34785</name>
</gene>